<sequence length="423" mass="44876">MRAPAAIALAILLTTTTAHARDLFESDDGEFRLVLRSSLKGSWLLAFPADDPTIDEEPGGAALFRLRFELGARLGEYVSAQVAYEQRALAASSTGIGFGLLPSVATPPFRLAALDWAIVDDAPSYAHRHELDRAFVSVHLPFLELTVGRQAIGLGRGVMFSAVDLFAPFAPAEIDREWRRGVDAVHAELRIPEISTLSGDLIAVFGNVESGDLESWSLIGRLRATIGDVDGELLVGRRGEDTIVGGTVSATIGDAEAHGELAFFGTDGRGVDGGLAGTRGVVMKALIGGSYVIDVWRGLRVALEYHYSGFGIDDIGARPGILADPAFQARFLRGDSQILGRHAIALALNTELTDELAVGTSWLQSPVDGSGMVLTSFTWIASDMLTLLLNGSVPFGTAPVAGVPQSEWGSSAITVFLGARIYD</sequence>
<feature type="signal peptide" evidence="1">
    <location>
        <begin position="1"/>
        <end position="20"/>
    </location>
</feature>
<organism evidence="2 3">
    <name type="scientific">Sandaracinus amylolyticus</name>
    <dbReference type="NCBI Taxonomy" id="927083"/>
    <lineage>
        <taxon>Bacteria</taxon>
        <taxon>Pseudomonadati</taxon>
        <taxon>Myxococcota</taxon>
        <taxon>Polyangia</taxon>
        <taxon>Polyangiales</taxon>
        <taxon>Sandaracinaceae</taxon>
        <taxon>Sandaracinus</taxon>
    </lineage>
</organism>
<name>A0A0F6SHS2_9BACT</name>
<proteinExistence type="predicted"/>
<keyword evidence="3" id="KW-1185">Reference proteome</keyword>
<evidence type="ECO:0000313" key="2">
    <source>
        <dbReference type="EMBL" id="AKF10939.1"/>
    </source>
</evidence>
<protein>
    <recommendedName>
        <fullName evidence="4">Porin</fullName>
    </recommendedName>
</protein>
<dbReference type="KEGG" id="samy:DB32_008088"/>
<dbReference type="RefSeq" id="WP_053237856.1">
    <property type="nucleotide sequence ID" value="NZ_CP011125.1"/>
</dbReference>
<keyword evidence="1" id="KW-0732">Signal</keyword>
<dbReference type="Proteomes" id="UP000034883">
    <property type="component" value="Chromosome"/>
</dbReference>
<evidence type="ECO:0008006" key="4">
    <source>
        <dbReference type="Google" id="ProtNLM"/>
    </source>
</evidence>
<feature type="chain" id="PRO_5002510041" description="Porin" evidence="1">
    <location>
        <begin position="21"/>
        <end position="423"/>
    </location>
</feature>
<dbReference type="STRING" id="927083.DB32_008088"/>
<evidence type="ECO:0000256" key="1">
    <source>
        <dbReference type="SAM" id="SignalP"/>
    </source>
</evidence>
<dbReference type="AlphaFoldDB" id="A0A0F6SHS2"/>
<dbReference type="EMBL" id="CP011125">
    <property type="protein sequence ID" value="AKF10939.1"/>
    <property type="molecule type" value="Genomic_DNA"/>
</dbReference>
<evidence type="ECO:0000313" key="3">
    <source>
        <dbReference type="Proteomes" id="UP000034883"/>
    </source>
</evidence>
<dbReference type="OrthoDB" id="5289878at2"/>
<reference evidence="2 3" key="1">
    <citation type="submission" date="2015-03" db="EMBL/GenBank/DDBJ databases">
        <title>Genome assembly of Sandaracinus amylolyticus DSM 53668.</title>
        <authorList>
            <person name="Sharma G."/>
            <person name="Subramanian S."/>
        </authorList>
    </citation>
    <scope>NUCLEOTIDE SEQUENCE [LARGE SCALE GENOMIC DNA]</scope>
    <source>
        <strain evidence="2 3">DSM 53668</strain>
    </source>
</reference>
<gene>
    <name evidence="2" type="ORF">DB32_008088</name>
</gene>
<accession>A0A0F6SHS2</accession>